<organism evidence="2">
    <name type="scientific">uncultured Caudovirales phage</name>
    <dbReference type="NCBI Taxonomy" id="2100421"/>
    <lineage>
        <taxon>Viruses</taxon>
        <taxon>Duplodnaviria</taxon>
        <taxon>Heunggongvirae</taxon>
        <taxon>Uroviricota</taxon>
        <taxon>Caudoviricetes</taxon>
        <taxon>Peduoviridae</taxon>
        <taxon>Maltschvirus</taxon>
        <taxon>Maltschvirus maltsch</taxon>
    </lineage>
</organism>
<name>A0A6J5LL45_9CAUD</name>
<evidence type="ECO:0000313" key="2">
    <source>
        <dbReference type="EMBL" id="CAB4134093.1"/>
    </source>
</evidence>
<feature type="region of interest" description="Disordered" evidence="1">
    <location>
        <begin position="1"/>
        <end position="67"/>
    </location>
</feature>
<protein>
    <submittedName>
        <fullName evidence="2">Uncharacterized protein</fullName>
    </submittedName>
</protein>
<proteinExistence type="predicted"/>
<evidence type="ECO:0000256" key="1">
    <source>
        <dbReference type="SAM" id="MobiDB-lite"/>
    </source>
</evidence>
<sequence length="67" mass="7244">MQKLSKDMAGYGNTAKMAGNPTPDMKAKGSVKNNIPDAMTNKVGKDEKFEGGKSSGVCYTHDRKSYQ</sequence>
<gene>
    <name evidence="2" type="ORF">UFOVP272_18</name>
</gene>
<reference evidence="2" key="1">
    <citation type="submission" date="2020-04" db="EMBL/GenBank/DDBJ databases">
        <authorList>
            <person name="Chiriac C."/>
            <person name="Salcher M."/>
            <person name="Ghai R."/>
            <person name="Kavagutti S V."/>
        </authorList>
    </citation>
    <scope>NUCLEOTIDE SEQUENCE</scope>
</reference>
<accession>A0A6J5LL45</accession>
<dbReference type="EMBL" id="LR796279">
    <property type="protein sequence ID" value="CAB4134093.1"/>
    <property type="molecule type" value="Genomic_DNA"/>
</dbReference>